<evidence type="ECO:0000256" key="7">
    <source>
        <dbReference type="ARBA" id="ARBA00024910"/>
    </source>
</evidence>
<dbReference type="AlphaFoldDB" id="A0A9D0YSV8"/>
<protein>
    <recommendedName>
        <fullName evidence="2">Cell division protein ZapA</fullName>
    </recommendedName>
    <alternativeName>
        <fullName evidence="9">Z ring-associated protein ZapA</fullName>
    </alternativeName>
</protein>
<dbReference type="Pfam" id="PF05164">
    <property type="entry name" value="ZapA"/>
    <property type="match status" value="1"/>
</dbReference>
<dbReference type="Gene3D" id="6.10.250.790">
    <property type="match status" value="1"/>
</dbReference>
<name>A0A9D0YSV8_9FIRM</name>
<dbReference type="PANTHER" id="PTHR34981">
    <property type="entry name" value="CELL DIVISION PROTEIN ZAPA"/>
    <property type="match status" value="1"/>
</dbReference>
<evidence type="ECO:0000256" key="4">
    <source>
        <dbReference type="ARBA" id="ARBA00022618"/>
    </source>
</evidence>
<dbReference type="GO" id="GO:0030428">
    <property type="term" value="C:cell septum"/>
    <property type="evidence" value="ECO:0007669"/>
    <property type="project" value="TreeGrafter"/>
</dbReference>
<evidence type="ECO:0000256" key="6">
    <source>
        <dbReference type="ARBA" id="ARBA00023306"/>
    </source>
</evidence>
<evidence type="ECO:0000256" key="5">
    <source>
        <dbReference type="ARBA" id="ARBA00023210"/>
    </source>
</evidence>
<keyword evidence="4 10" id="KW-0132">Cell division</keyword>
<evidence type="ECO:0000313" key="10">
    <source>
        <dbReference type="EMBL" id="HIQ61134.1"/>
    </source>
</evidence>
<dbReference type="InterPro" id="IPR007838">
    <property type="entry name" value="Cell_div_ZapA-like"/>
</dbReference>
<comment type="caution">
    <text evidence="10">The sequence shown here is derived from an EMBL/GenBank/DDBJ whole genome shotgun (WGS) entry which is preliminary data.</text>
</comment>
<dbReference type="Proteomes" id="UP000886879">
    <property type="component" value="Unassembled WGS sequence"/>
</dbReference>
<comment type="subunit">
    <text evidence="8">Homodimer. Interacts with FtsZ.</text>
</comment>
<keyword evidence="5" id="KW-0717">Septation</keyword>
<dbReference type="GO" id="GO:0043093">
    <property type="term" value="P:FtsZ-dependent cytokinesis"/>
    <property type="evidence" value="ECO:0007669"/>
    <property type="project" value="TreeGrafter"/>
</dbReference>
<evidence type="ECO:0000256" key="2">
    <source>
        <dbReference type="ARBA" id="ARBA00015195"/>
    </source>
</evidence>
<dbReference type="PANTHER" id="PTHR34981:SF1">
    <property type="entry name" value="CELL DIVISION PROTEIN ZAPA"/>
    <property type="match status" value="1"/>
</dbReference>
<evidence type="ECO:0000256" key="3">
    <source>
        <dbReference type="ARBA" id="ARBA00022490"/>
    </source>
</evidence>
<comment type="subcellular location">
    <subcellularLocation>
        <location evidence="1">Cytoplasm</location>
    </subcellularLocation>
</comment>
<dbReference type="GO" id="GO:0000921">
    <property type="term" value="P:septin ring assembly"/>
    <property type="evidence" value="ECO:0007669"/>
    <property type="project" value="TreeGrafter"/>
</dbReference>
<evidence type="ECO:0000256" key="9">
    <source>
        <dbReference type="ARBA" id="ARBA00033158"/>
    </source>
</evidence>
<dbReference type="EMBL" id="DVFO01000059">
    <property type="protein sequence ID" value="HIQ61134.1"/>
    <property type="molecule type" value="Genomic_DNA"/>
</dbReference>
<dbReference type="GO" id="GO:0000917">
    <property type="term" value="P:division septum assembly"/>
    <property type="evidence" value="ECO:0007669"/>
    <property type="project" value="UniProtKB-KW"/>
</dbReference>
<dbReference type="SUPFAM" id="SSF102829">
    <property type="entry name" value="Cell division protein ZapA-like"/>
    <property type="match status" value="1"/>
</dbReference>
<dbReference type="GO" id="GO:0032153">
    <property type="term" value="C:cell division site"/>
    <property type="evidence" value="ECO:0007669"/>
    <property type="project" value="TreeGrafter"/>
</dbReference>
<reference evidence="10" key="2">
    <citation type="journal article" date="2021" name="PeerJ">
        <title>Extensive microbial diversity within the chicken gut microbiome revealed by metagenomics and culture.</title>
        <authorList>
            <person name="Gilroy R."/>
            <person name="Ravi A."/>
            <person name="Getino M."/>
            <person name="Pursley I."/>
            <person name="Horton D.L."/>
            <person name="Alikhan N.F."/>
            <person name="Baker D."/>
            <person name="Gharbi K."/>
            <person name="Hall N."/>
            <person name="Watson M."/>
            <person name="Adriaenssens E.M."/>
            <person name="Foster-Nyarko E."/>
            <person name="Jarju S."/>
            <person name="Secka A."/>
            <person name="Antonio M."/>
            <person name="Oren A."/>
            <person name="Chaudhuri R.R."/>
            <person name="La Ragione R."/>
            <person name="Hildebrand F."/>
            <person name="Pallen M.J."/>
        </authorList>
    </citation>
    <scope>NUCLEOTIDE SEQUENCE</scope>
    <source>
        <strain evidence="10">ChiGjej2B2-12916</strain>
    </source>
</reference>
<evidence type="ECO:0000256" key="8">
    <source>
        <dbReference type="ARBA" id="ARBA00026068"/>
    </source>
</evidence>
<dbReference type="InterPro" id="IPR053712">
    <property type="entry name" value="Bac_CellDiv_Activator"/>
</dbReference>
<gene>
    <name evidence="10" type="ORF">IAD31_06015</name>
</gene>
<reference evidence="10" key="1">
    <citation type="submission" date="2020-10" db="EMBL/GenBank/DDBJ databases">
        <authorList>
            <person name="Gilroy R."/>
        </authorList>
    </citation>
    <scope>NUCLEOTIDE SEQUENCE</scope>
    <source>
        <strain evidence="10">ChiGjej2B2-12916</strain>
    </source>
</reference>
<keyword evidence="6" id="KW-0131">Cell cycle</keyword>
<organism evidence="10 11">
    <name type="scientific">Candidatus Enterenecus faecium</name>
    <dbReference type="NCBI Taxonomy" id="2840780"/>
    <lineage>
        <taxon>Bacteria</taxon>
        <taxon>Bacillati</taxon>
        <taxon>Bacillota</taxon>
        <taxon>Clostridia</taxon>
        <taxon>Eubacteriales</taxon>
        <taxon>Candidatus Enterenecus</taxon>
    </lineage>
</organism>
<dbReference type="InterPro" id="IPR036192">
    <property type="entry name" value="Cell_div_ZapA-like_sf"/>
</dbReference>
<evidence type="ECO:0000256" key="1">
    <source>
        <dbReference type="ARBA" id="ARBA00004496"/>
    </source>
</evidence>
<sequence length="104" mass="11939">MQNRVTVTVAGHNYTLLAEEGEDYVRRVADFVNEQMRQTQEGTEISQLDCALLTCLNIADQYAKDKVSSANLRQQIKDLLEENAQLKLELHQAKHPRQDKNVKK</sequence>
<keyword evidence="3" id="KW-0963">Cytoplasm</keyword>
<accession>A0A9D0YSV8</accession>
<proteinExistence type="predicted"/>
<comment type="function">
    <text evidence="7">Activator of cell division through the inhibition of FtsZ GTPase activity, therefore promoting FtsZ assembly into bundles of protofilaments necessary for the formation of the division Z ring. It is recruited early at mid-cell but it is not essential for cell division.</text>
</comment>
<evidence type="ECO:0000313" key="11">
    <source>
        <dbReference type="Proteomes" id="UP000886879"/>
    </source>
</evidence>
<dbReference type="GO" id="GO:0005829">
    <property type="term" value="C:cytosol"/>
    <property type="evidence" value="ECO:0007669"/>
    <property type="project" value="TreeGrafter"/>
</dbReference>